<dbReference type="RefSeq" id="WP_342159713.1">
    <property type="nucleotide sequence ID" value="NZ_JBCDNA010000002.1"/>
</dbReference>
<protein>
    <submittedName>
        <fullName evidence="1">Uncharacterized protein</fullName>
    </submittedName>
</protein>
<keyword evidence="2" id="KW-1185">Reference proteome</keyword>
<dbReference type="Proteomes" id="UP001474120">
    <property type="component" value="Unassembled WGS sequence"/>
</dbReference>
<evidence type="ECO:0000313" key="2">
    <source>
        <dbReference type="Proteomes" id="UP001474120"/>
    </source>
</evidence>
<accession>A0ABU9KZZ4</accession>
<gene>
    <name evidence="1" type="ORF">AABB81_07630</name>
</gene>
<dbReference type="EMBL" id="JBCDNA010000002">
    <property type="protein sequence ID" value="MEL4455761.1"/>
    <property type="molecule type" value="Genomic_DNA"/>
</dbReference>
<proteinExistence type="predicted"/>
<reference evidence="1 2" key="1">
    <citation type="submission" date="2024-04" db="EMBL/GenBank/DDBJ databases">
        <title>whole genome sequencing of Lutimonas vermicola strain IMCC1616.</title>
        <authorList>
            <person name="Bae S.S."/>
        </authorList>
    </citation>
    <scope>NUCLEOTIDE SEQUENCE [LARGE SCALE GENOMIC DNA]</scope>
    <source>
        <strain evidence="1 2">IMCC1616</strain>
    </source>
</reference>
<name>A0ABU9KZZ4_9FLAO</name>
<comment type="caution">
    <text evidence="1">The sequence shown here is derived from an EMBL/GenBank/DDBJ whole genome shotgun (WGS) entry which is preliminary data.</text>
</comment>
<evidence type="ECO:0000313" key="1">
    <source>
        <dbReference type="EMBL" id="MEL4455761.1"/>
    </source>
</evidence>
<organism evidence="1 2">
    <name type="scientific">Lutimonas vermicola</name>
    <dbReference type="NCBI Taxonomy" id="414288"/>
    <lineage>
        <taxon>Bacteria</taxon>
        <taxon>Pseudomonadati</taxon>
        <taxon>Bacteroidota</taxon>
        <taxon>Flavobacteriia</taxon>
        <taxon>Flavobacteriales</taxon>
        <taxon>Flavobacteriaceae</taxon>
        <taxon>Lutimonas</taxon>
    </lineage>
</organism>
<sequence>MYPISFDEPHKYSITVQGLINVSLIQVFSKATISKIKSDDGENTEIQIQLKDQPHLNGVINALFNARYVILRIKYIKPG</sequence>